<dbReference type="PANTHER" id="PTHR43163">
    <property type="entry name" value="DIPEPTIDE TRANSPORT SYSTEM PERMEASE PROTEIN DPPB-RELATED"/>
    <property type="match status" value="1"/>
</dbReference>
<dbReference type="PROSITE" id="PS50928">
    <property type="entry name" value="ABC_TM1"/>
    <property type="match status" value="1"/>
</dbReference>
<feature type="transmembrane region" description="Helical" evidence="7">
    <location>
        <begin position="9"/>
        <end position="30"/>
    </location>
</feature>
<evidence type="ECO:0000313" key="10">
    <source>
        <dbReference type="Proteomes" id="UP000381693"/>
    </source>
</evidence>
<dbReference type="InterPro" id="IPR000515">
    <property type="entry name" value="MetI-like"/>
</dbReference>
<dbReference type="AlphaFoldDB" id="A0A5E6MK99"/>
<accession>A0A5E6MK99</accession>
<dbReference type="InterPro" id="IPR035906">
    <property type="entry name" value="MetI-like_sf"/>
</dbReference>
<keyword evidence="4 7" id="KW-0812">Transmembrane</keyword>
<dbReference type="GO" id="GO:0071916">
    <property type="term" value="F:dipeptide transmembrane transporter activity"/>
    <property type="evidence" value="ECO:0007669"/>
    <property type="project" value="TreeGrafter"/>
</dbReference>
<dbReference type="Pfam" id="PF19300">
    <property type="entry name" value="BPD_transp_1_N"/>
    <property type="match status" value="1"/>
</dbReference>
<dbReference type="OrthoDB" id="9773221at2"/>
<gene>
    <name evidence="9" type="primary">oppB</name>
    <name evidence="9" type="ORF">MAMC_02231</name>
</gene>
<keyword evidence="5 7" id="KW-1133">Transmembrane helix</keyword>
<comment type="similarity">
    <text evidence="7">Belongs to the binding-protein-dependent transport system permease family.</text>
</comment>
<feature type="transmembrane region" description="Helical" evidence="7">
    <location>
        <begin position="172"/>
        <end position="191"/>
    </location>
</feature>
<comment type="caution">
    <text evidence="9">The sequence shown here is derived from an EMBL/GenBank/DDBJ whole genome shotgun (WGS) entry which is preliminary data.</text>
</comment>
<evidence type="ECO:0000256" key="7">
    <source>
        <dbReference type="RuleBase" id="RU363032"/>
    </source>
</evidence>
<feature type="transmembrane region" description="Helical" evidence="7">
    <location>
        <begin position="133"/>
        <end position="152"/>
    </location>
</feature>
<sequence length="305" mass="32853">MLIFLARRLAAALPVLFGVITITFFLVRLAPGSPFAGERAIPPAILRQLEAQYKLNGSLWEQYTSYVSDVLRGDLRLSTRYRNRTVNEIIGQTLPVSLALGGSAFCLALGFGVAAGVWAAIRHNRTVDRFVQMLCLGGISIPSFVLAPLAVLLLSLEVRLFPPGGWGSFRELILPASCLALPYTAVVARLTRASMLEILPMDFIRTARAKGLAPAAIFFLHGLKPASLPIVAYAGPLAANLLTGSLVIEEIFGIHGMGSFFVEGVLSRDVFLVAGVTLVYSALLIGFNLSADLLSAWLDKRVQLS</sequence>
<dbReference type="RefSeq" id="WP_142526098.1">
    <property type="nucleotide sequence ID" value="NZ_CABFUZ020000260.1"/>
</dbReference>
<organism evidence="9 10">
    <name type="scientific">Methylacidimicrobium cyclopophantes</name>
    <dbReference type="NCBI Taxonomy" id="1041766"/>
    <lineage>
        <taxon>Bacteria</taxon>
        <taxon>Pseudomonadati</taxon>
        <taxon>Verrucomicrobiota</taxon>
        <taxon>Methylacidimicrobium</taxon>
    </lineage>
</organism>
<keyword evidence="3" id="KW-1003">Cell membrane</keyword>
<comment type="subcellular location">
    <subcellularLocation>
        <location evidence="1 7">Cell membrane</location>
        <topology evidence="1 7">Multi-pass membrane protein</topology>
    </subcellularLocation>
</comment>
<feature type="transmembrane region" description="Helical" evidence="7">
    <location>
        <begin position="98"/>
        <end position="121"/>
    </location>
</feature>
<dbReference type="Gene3D" id="1.10.3720.10">
    <property type="entry name" value="MetI-like"/>
    <property type="match status" value="1"/>
</dbReference>
<evidence type="ECO:0000256" key="2">
    <source>
        <dbReference type="ARBA" id="ARBA00022448"/>
    </source>
</evidence>
<feature type="transmembrane region" description="Helical" evidence="7">
    <location>
        <begin position="212"/>
        <end position="234"/>
    </location>
</feature>
<protein>
    <submittedName>
        <fullName evidence="9">Oligopeptide transport system permease protein OppB</fullName>
    </submittedName>
</protein>
<evidence type="ECO:0000256" key="3">
    <source>
        <dbReference type="ARBA" id="ARBA00022475"/>
    </source>
</evidence>
<proteinExistence type="inferred from homology"/>
<keyword evidence="6 7" id="KW-0472">Membrane</keyword>
<dbReference type="PANTHER" id="PTHR43163:SF6">
    <property type="entry name" value="DIPEPTIDE TRANSPORT SYSTEM PERMEASE PROTEIN DPPB-RELATED"/>
    <property type="match status" value="1"/>
</dbReference>
<name>A0A5E6MK99_9BACT</name>
<dbReference type="Pfam" id="PF00528">
    <property type="entry name" value="BPD_transp_1"/>
    <property type="match status" value="1"/>
</dbReference>
<dbReference type="Proteomes" id="UP000381693">
    <property type="component" value="Unassembled WGS sequence"/>
</dbReference>
<dbReference type="SUPFAM" id="SSF161098">
    <property type="entry name" value="MetI-like"/>
    <property type="match status" value="1"/>
</dbReference>
<dbReference type="EMBL" id="CABFUZ020000260">
    <property type="protein sequence ID" value="VVM08517.1"/>
    <property type="molecule type" value="Genomic_DNA"/>
</dbReference>
<evidence type="ECO:0000313" key="9">
    <source>
        <dbReference type="EMBL" id="VVM08517.1"/>
    </source>
</evidence>
<evidence type="ECO:0000256" key="6">
    <source>
        <dbReference type="ARBA" id="ARBA00023136"/>
    </source>
</evidence>
<evidence type="ECO:0000256" key="1">
    <source>
        <dbReference type="ARBA" id="ARBA00004651"/>
    </source>
</evidence>
<reference evidence="9" key="1">
    <citation type="submission" date="2019-09" db="EMBL/GenBank/DDBJ databases">
        <authorList>
            <person name="Cremers G."/>
        </authorList>
    </citation>
    <scope>NUCLEOTIDE SEQUENCE [LARGE SCALE GENOMIC DNA]</scope>
    <source>
        <strain evidence="9">3B</strain>
    </source>
</reference>
<evidence type="ECO:0000256" key="5">
    <source>
        <dbReference type="ARBA" id="ARBA00022989"/>
    </source>
</evidence>
<feature type="domain" description="ABC transmembrane type-1" evidence="8">
    <location>
        <begin position="94"/>
        <end position="289"/>
    </location>
</feature>
<evidence type="ECO:0000256" key="4">
    <source>
        <dbReference type="ARBA" id="ARBA00022692"/>
    </source>
</evidence>
<keyword evidence="10" id="KW-1185">Reference proteome</keyword>
<dbReference type="InterPro" id="IPR045621">
    <property type="entry name" value="BPD_transp_1_N"/>
</dbReference>
<dbReference type="GO" id="GO:0005886">
    <property type="term" value="C:plasma membrane"/>
    <property type="evidence" value="ECO:0007669"/>
    <property type="project" value="UniProtKB-SubCell"/>
</dbReference>
<feature type="transmembrane region" description="Helical" evidence="7">
    <location>
        <begin position="270"/>
        <end position="291"/>
    </location>
</feature>
<dbReference type="CDD" id="cd06261">
    <property type="entry name" value="TM_PBP2"/>
    <property type="match status" value="1"/>
</dbReference>
<evidence type="ECO:0000259" key="8">
    <source>
        <dbReference type="PROSITE" id="PS50928"/>
    </source>
</evidence>
<keyword evidence="2 7" id="KW-0813">Transport</keyword>